<dbReference type="Proteomes" id="UP000177506">
    <property type="component" value="Unassembled WGS sequence"/>
</dbReference>
<sequence>MRKSCFLLLLALFSVGPPLVLRAQVKALRFGQVVDGRGHVFTDAVVLVRADRIVAVGAAKDVAIPAGAETIDLTAYTAIPGLIDAHTHMSFYWDRAPGTTPWAQLGTLGPAVTVFLAQENARKALETGVTTVRDLGSFDNMDFALRELINRGAVVGPRMFVAGNGLHISSSPYKVGAIPDAGQCDGVEAVQRVARQQIAAGADWIKMYGSTGSDKDVTGFQTFTYAEMRAAADVAHFAGKRIAIHSYGPDGARDAVRAGTNTVEHAIDIDDATLAAMAKKGIVYVPTVEHNRYYIAHRAEFGYDTAVVRALNGYVAQNFATLKRAVKARVKIAMGSDAVFTGFGENTRELAWFVKAGMTPAQALQTATTTGAEMLGQEKNLGAIAPGYLADLVAVEGDPLRDINAVIDHVKWVMKAGKVGVDKTQNGPPGPR</sequence>
<feature type="signal peptide" evidence="1">
    <location>
        <begin position="1"/>
        <end position="23"/>
    </location>
</feature>
<dbReference type="OrthoDB" id="9797498at2"/>
<evidence type="ECO:0000313" key="3">
    <source>
        <dbReference type="EMBL" id="OGX91276.1"/>
    </source>
</evidence>
<accession>A0A1G1TK72</accession>
<gene>
    <name evidence="3" type="ORF">BEN49_20485</name>
</gene>
<evidence type="ECO:0000256" key="1">
    <source>
        <dbReference type="SAM" id="SignalP"/>
    </source>
</evidence>
<dbReference type="PANTHER" id="PTHR43135:SF3">
    <property type="entry name" value="ALPHA-D-RIBOSE 1-METHYLPHOSPHONATE 5-TRIPHOSPHATE DIPHOSPHATASE"/>
    <property type="match status" value="1"/>
</dbReference>
<dbReference type="InterPro" id="IPR011059">
    <property type="entry name" value="Metal-dep_hydrolase_composite"/>
</dbReference>
<dbReference type="InterPro" id="IPR051781">
    <property type="entry name" value="Metallo-dep_Hydrolase"/>
</dbReference>
<keyword evidence="4" id="KW-1185">Reference proteome</keyword>
<dbReference type="InterPro" id="IPR057744">
    <property type="entry name" value="OTAase-like"/>
</dbReference>
<dbReference type="PANTHER" id="PTHR43135">
    <property type="entry name" value="ALPHA-D-RIBOSE 1-METHYLPHOSPHONATE 5-TRIPHOSPHATE DIPHOSPHATASE"/>
    <property type="match status" value="1"/>
</dbReference>
<dbReference type="Pfam" id="PF01979">
    <property type="entry name" value="Amidohydro_1"/>
    <property type="match status" value="1"/>
</dbReference>
<dbReference type="RefSeq" id="WP_070742037.1">
    <property type="nucleotide sequence ID" value="NZ_MDZA01000074.1"/>
</dbReference>
<dbReference type="SUPFAM" id="SSF51338">
    <property type="entry name" value="Composite domain of metallo-dependent hydrolases"/>
    <property type="match status" value="1"/>
</dbReference>
<dbReference type="SUPFAM" id="SSF51556">
    <property type="entry name" value="Metallo-dependent hydrolases"/>
    <property type="match status" value="1"/>
</dbReference>
<reference evidence="3 4" key="1">
    <citation type="submission" date="2016-08" db="EMBL/GenBank/DDBJ databases">
        <title>Hymenobacter coccineus sp. nov., Hymenobacter lapidarius sp. nov. and Hymenobacter glacialis sp. nov., isolated from Antarctic soil.</title>
        <authorList>
            <person name="Sedlacek I."/>
            <person name="Kralova S."/>
            <person name="Kyrova K."/>
            <person name="Maslanova I."/>
            <person name="Stankova E."/>
            <person name="Vrbovska V."/>
            <person name="Nemec M."/>
            <person name="Bartak M."/>
            <person name="Svec P."/>
            <person name="Busse H.-J."/>
            <person name="Pantucek R."/>
        </authorList>
    </citation>
    <scope>NUCLEOTIDE SEQUENCE [LARGE SCALE GENOMIC DNA]</scope>
    <source>
        <strain evidence="3 4">CCM 8649</strain>
    </source>
</reference>
<evidence type="ECO:0000313" key="4">
    <source>
        <dbReference type="Proteomes" id="UP000177506"/>
    </source>
</evidence>
<protein>
    <submittedName>
        <fullName evidence="3">Amidohydrolase</fullName>
    </submittedName>
</protein>
<feature type="chain" id="PRO_5009579721" evidence="1">
    <location>
        <begin position="24"/>
        <end position="432"/>
    </location>
</feature>
<name>A0A1G1TK72_9BACT</name>
<dbReference type="Gene3D" id="3.20.20.140">
    <property type="entry name" value="Metal-dependent hydrolases"/>
    <property type="match status" value="1"/>
</dbReference>
<proteinExistence type="predicted"/>
<dbReference type="Gene3D" id="2.30.40.10">
    <property type="entry name" value="Urease, subunit C, domain 1"/>
    <property type="match status" value="1"/>
</dbReference>
<dbReference type="CDD" id="cd01299">
    <property type="entry name" value="Met_dep_hydrolase_A"/>
    <property type="match status" value="1"/>
</dbReference>
<evidence type="ECO:0000259" key="2">
    <source>
        <dbReference type="Pfam" id="PF01979"/>
    </source>
</evidence>
<keyword evidence="1" id="KW-0732">Signal</keyword>
<dbReference type="AlphaFoldDB" id="A0A1G1TK72"/>
<organism evidence="3 4">
    <name type="scientific">Hymenobacter coccineus</name>
    <dbReference type="NCBI Taxonomy" id="1908235"/>
    <lineage>
        <taxon>Bacteria</taxon>
        <taxon>Pseudomonadati</taxon>
        <taxon>Bacteroidota</taxon>
        <taxon>Cytophagia</taxon>
        <taxon>Cytophagales</taxon>
        <taxon>Hymenobacteraceae</taxon>
        <taxon>Hymenobacter</taxon>
    </lineage>
</organism>
<dbReference type="GO" id="GO:0016810">
    <property type="term" value="F:hydrolase activity, acting on carbon-nitrogen (but not peptide) bonds"/>
    <property type="evidence" value="ECO:0007669"/>
    <property type="project" value="InterPro"/>
</dbReference>
<dbReference type="InterPro" id="IPR032466">
    <property type="entry name" value="Metal_Hydrolase"/>
</dbReference>
<dbReference type="EMBL" id="MDZA01000074">
    <property type="protein sequence ID" value="OGX91276.1"/>
    <property type="molecule type" value="Genomic_DNA"/>
</dbReference>
<dbReference type="InterPro" id="IPR006680">
    <property type="entry name" value="Amidohydro-rel"/>
</dbReference>
<feature type="domain" description="Amidohydrolase-related" evidence="2">
    <location>
        <begin position="78"/>
        <end position="419"/>
    </location>
</feature>
<comment type="caution">
    <text evidence="3">The sequence shown here is derived from an EMBL/GenBank/DDBJ whole genome shotgun (WGS) entry which is preliminary data.</text>
</comment>